<dbReference type="EMBL" id="ATDL01000016">
    <property type="protein sequence ID" value="ERJ58681.1"/>
    <property type="molecule type" value="Genomic_DNA"/>
</dbReference>
<feature type="domain" description="BIG2" evidence="1">
    <location>
        <begin position="955"/>
        <end position="1023"/>
    </location>
</feature>
<feature type="non-terminal residue" evidence="2">
    <location>
        <position position="1078"/>
    </location>
</feature>
<evidence type="ECO:0000313" key="2">
    <source>
        <dbReference type="EMBL" id="ERJ58681.1"/>
    </source>
</evidence>
<dbReference type="InterPro" id="IPR008964">
    <property type="entry name" value="Invasin/intimin_cell_adhesion"/>
</dbReference>
<dbReference type="AlphaFoldDB" id="U2HAB8"/>
<keyword evidence="3" id="KW-1185">Reference proteome</keyword>
<dbReference type="SMART" id="SM00635">
    <property type="entry name" value="BID_2"/>
    <property type="match status" value="1"/>
</dbReference>
<evidence type="ECO:0000313" key="3">
    <source>
        <dbReference type="Proteomes" id="UP000016584"/>
    </source>
</evidence>
<dbReference type="Pfam" id="PF02368">
    <property type="entry name" value="Big_2"/>
    <property type="match status" value="1"/>
</dbReference>
<protein>
    <recommendedName>
        <fullName evidence="1">BIG2 domain-containing protein</fullName>
    </recommendedName>
</protein>
<proteinExistence type="predicted"/>
<dbReference type="SUPFAM" id="SSF49373">
    <property type="entry name" value="Invasin/intimin cell-adhesion fragments"/>
    <property type="match status" value="1"/>
</dbReference>
<dbReference type="Proteomes" id="UP000016584">
    <property type="component" value="Unassembled WGS sequence"/>
</dbReference>
<dbReference type="STRING" id="1346330.M472_07880"/>
<organism evidence="2 3">
    <name type="scientific">Sphingobacterium paucimobilis HER1398</name>
    <dbReference type="NCBI Taxonomy" id="1346330"/>
    <lineage>
        <taxon>Bacteria</taxon>
        <taxon>Pseudomonadati</taxon>
        <taxon>Bacteroidota</taxon>
        <taxon>Sphingobacteriia</taxon>
        <taxon>Sphingobacteriales</taxon>
        <taxon>Sphingobacteriaceae</taxon>
        <taxon>Sphingobacterium</taxon>
    </lineage>
</organism>
<comment type="caution">
    <text evidence="2">The sequence shown here is derived from an EMBL/GenBank/DDBJ whole genome shotgun (WGS) entry which is preliminary data.</text>
</comment>
<sequence>MLLVILFPEVSCAQVIAGKEFKPRTSQLTTPVGQSVYNVKGNFAMVGNTNLTLQNYSDTRVNGGNAMIYVDVDGDANTINSSSATLSFSNENGADPSCSNVVYAGLYWTGRAHNSGNSPMEFTVGEVTTDLNNGNSMSGYTLSMVAVNEDQGAGTSDGRLATYTFTPTGGGQVVVFRFRSWYEGSFWPTYKGTMTVQVGAGTETPLNGSLVNTSSNNYTFNFDNAYPIGTGNQSFKINSIRKRRTDNGINANYRVSVTKEGKLLNKRQVQFKKAGGSYQPIIANANDIYYPDNTHGNMYSAYADVTDIVKAGGQGEYFVADMALTAGTGDGTGYYGGWGLVVVYENSKMKWRDITVFDGHAYMSANGNNQTLDVSGFQSVQTGDVGVKIGMMAGEGDQEYTGDAFDIRSSSSSNANPSWKELLNQAGQTNNFFNSRIVGVPNRNPNLTNNSGVDIKVMELNNSDKSYITNNQTSTRFRYRTDGDTYIIFNIVFAVDAYVPEVQPVNSVITVNGNPYVPGSLVSPGDEIGYKLEVKNLGTEAINNAKVRIPVPYTAANYVVGSAIGQRHVATGSTATPFFNPIDGSLGAINWDIGTLPLPSNSNDILATLTYKFKVTEDCFLLSNPICTPTLAVTGTVSGTGATTNASLGNSGTFISGFQNAGACVGEPIHDPVKLGIAVGDRCKDYEYEARNFSICDGSTPQNILATVRAGFPSGTRFYSAVDAEGKGTGTEYNDTTPFPTNAPNATYYAIPPGAAGCYFEFKLKVIIVNTPPTTGSTDPLKYCVGETAVPLVATASSTSYNLYYYRGIDGNGNPTGVAETSITPSTSTAGTFEYYVTQGTADCQSPVSKITVIISAPPVISEPIENLILCEGSTGSVSVTAPGNNLTYTWEYYNGTAWVVLPNGTQDKITVSGNILTLTGASLAYNGGKVRVKVSNGKCSVVSEEALITINALPVVSAITGPNAVCIGSTVALSSTPTGGVWSSSNTSVATVSNTGVVTGVSAGTVTIRYTVTNGSGCSTVVTKDITVNALPVVSAITGSNSVCIGSTVALSSTPTGGVWSSSNTSVATVSTSGVVT</sequence>
<dbReference type="Gene3D" id="2.60.40.1080">
    <property type="match status" value="1"/>
</dbReference>
<reference evidence="2 3" key="1">
    <citation type="journal article" date="2013" name="Genome Announc.">
        <title>The Draft Genome Sequence of Sphingomonas paucimobilis Strain HER1398 (Proteobacteria), Host to the Giant PAU Phage, Indicates That It Is a Member of the Genus Sphingobacterium (Bacteroidetes).</title>
        <authorList>
            <person name="White R.A.III."/>
            <person name="Suttle C.A."/>
        </authorList>
    </citation>
    <scope>NUCLEOTIDE SEQUENCE [LARGE SCALE GENOMIC DNA]</scope>
    <source>
        <strain evidence="2 3">HER1398</strain>
    </source>
</reference>
<dbReference type="OrthoDB" id="599464at2"/>
<name>U2HAB8_9SPHI</name>
<dbReference type="InterPro" id="IPR003343">
    <property type="entry name" value="Big_2"/>
</dbReference>
<dbReference type="RefSeq" id="WP_021071382.1">
    <property type="nucleotide sequence ID" value="NZ_ATDL01000016.1"/>
</dbReference>
<accession>U2HAB8</accession>
<gene>
    <name evidence="2" type="ORF">M472_07880</name>
</gene>
<evidence type="ECO:0000259" key="1">
    <source>
        <dbReference type="SMART" id="SM00635"/>
    </source>
</evidence>
<dbReference type="eggNOG" id="COG1361">
    <property type="taxonomic scope" value="Bacteria"/>
</dbReference>